<sequence>MRPVIHVGLAKAASTFLQRSIFAKHSNVNYLGKGHVDPDLRAAVTRMSRQNSFFYSGEEVGSVFRNKLIADSARVPILSEEDFCGMQFVDTAMMASRIKEIFSGGRIILVTRNQQDWAQSKYFFYLENFKREALFGLDAMLSEDNLRWVGSYFGPFFLNKIATLYENLFGKENLLVVPYEKLKNNSGEFIREVSQFCDIDASESIKLKNVGEGRAENKFRISPARAQFIQQLRFVITKDARGLARNLLPMIDQRLPVDQFILAEKYIEKGEFNYEEWAQWGKRNVKYIPDDRDVNGRPVEPLGPKATAKIRNVARVENASLERKYNLDLKQLGYILD</sequence>
<proteinExistence type="predicted"/>
<dbReference type="EMBL" id="JACHXZ010000002">
    <property type="protein sequence ID" value="MBB3168366.1"/>
    <property type="molecule type" value="Genomic_DNA"/>
</dbReference>
<dbReference type="RefSeq" id="WP_183909852.1">
    <property type="nucleotide sequence ID" value="NZ_JACHXZ010000002.1"/>
</dbReference>
<name>A0A839UR75_9GAMM</name>
<dbReference type="Proteomes" id="UP000559987">
    <property type="component" value="Unassembled WGS sequence"/>
</dbReference>
<evidence type="ECO:0000259" key="1">
    <source>
        <dbReference type="Pfam" id="PF00685"/>
    </source>
</evidence>
<dbReference type="InterPro" id="IPR000863">
    <property type="entry name" value="Sulfotransferase_dom"/>
</dbReference>
<dbReference type="Pfam" id="PF00685">
    <property type="entry name" value="Sulfotransfer_1"/>
    <property type="match status" value="1"/>
</dbReference>
<evidence type="ECO:0000313" key="3">
    <source>
        <dbReference type="Proteomes" id="UP000559987"/>
    </source>
</evidence>
<comment type="caution">
    <text evidence="2">The sequence shown here is derived from an EMBL/GenBank/DDBJ whole genome shotgun (WGS) entry which is preliminary data.</text>
</comment>
<evidence type="ECO:0000313" key="2">
    <source>
        <dbReference type="EMBL" id="MBB3168366.1"/>
    </source>
</evidence>
<keyword evidence="3" id="KW-1185">Reference proteome</keyword>
<reference evidence="2 3" key="1">
    <citation type="submission" date="2020-08" db="EMBL/GenBank/DDBJ databases">
        <title>Genomic Encyclopedia of Type Strains, Phase III (KMG-III): the genomes of soil and plant-associated and newly described type strains.</title>
        <authorList>
            <person name="Whitman W."/>
        </authorList>
    </citation>
    <scope>NUCLEOTIDE SEQUENCE [LARGE SCALE GENOMIC DNA]</scope>
    <source>
        <strain evidence="2 3">CECT 8571</strain>
    </source>
</reference>
<dbReference type="SUPFAM" id="SSF52540">
    <property type="entry name" value="P-loop containing nucleoside triphosphate hydrolases"/>
    <property type="match status" value="1"/>
</dbReference>
<accession>A0A839UR75</accession>
<gene>
    <name evidence="2" type="ORF">FHS30_001550</name>
</gene>
<dbReference type="Gene3D" id="3.40.50.300">
    <property type="entry name" value="P-loop containing nucleotide triphosphate hydrolases"/>
    <property type="match status" value="1"/>
</dbReference>
<dbReference type="AlphaFoldDB" id="A0A839UR75"/>
<dbReference type="GO" id="GO:0008146">
    <property type="term" value="F:sulfotransferase activity"/>
    <property type="evidence" value="ECO:0007669"/>
    <property type="project" value="InterPro"/>
</dbReference>
<dbReference type="InterPro" id="IPR027417">
    <property type="entry name" value="P-loop_NTPase"/>
</dbReference>
<organism evidence="2 3">
    <name type="scientific">Simiduia aestuariiviva</name>
    <dbReference type="NCBI Taxonomy" id="1510459"/>
    <lineage>
        <taxon>Bacteria</taxon>
        <taxon>Pseudomonadati</taxon>
        <taxon>Pseudomonadota</taxon>
        <taxon>Gammaproteobacteria</taxon>
        <taxon>Cellvibrionales</taxon>
        <taxon>Cellvibrionaceae</taxon>
        <taxon>Simiduia</taxon>
    </lineage>
</organism>
<feature type="domain" description="Sulfotransferase" evidence="1">
    <location>
        <begin position="106"/>
        <end position="204"/>
    </location>
</feature>
<protein>
    <recommendedName>
        <fullName evidence="1">Sulfotransferase domain-containing protein</fullName>
    </recommendedName>
</protein>